<dbReference type="CDD" id="cd00833">
    <property type="entry name" value="PKS"/>
    <property type="match status" value="1"/>
</dbReference>
<keyword evidence="6" id="KW-0808">Transferase</keyword>
<dbReference type="InterPro" id="IPR032821">
    <property type="entry name" value="PKS_assoc"/>
</dbReference>
<dbReference type="Pfam" id="PF00698">
    <property type="entry name" value="Acyl_transf_1"/>
    <property type="match status" value="1"/>
</dbReference>
<dbReference type="SUPFAM" id="SSF52151">
    <property type="entry name" value="FabD/lysophospholipase-like"/>
    <property type="match status" value="1"/>
</dbReference>
<dbReference type="AlphaFoldDB" id="A0AB34JLM9"/>
<evidence type="ECO:0000256" key="5">
    <source>
        <dbReference type="ARBA" id="ARBA00022553"/>
    </source>
</evidence>
<feature type="region of interest" description="Disordered" evidence="16">
    <location>
        <begin position="924"/>
        <end position="953"/>
    </location>
</feature>
<evidence type="ECO:0000256" key="14">
    <source>
        <dbReference type="ARBA" id="ARBA00023268"/>
    </source>
</evidence>
<evidence type="ECO:0000256" key="7">
    <source>
        <dbReference type="ARBA" id="ARBA00022801"/>
    </source>
</evidence>
<protein>
    <recommendedName>
        <fullName evidence="2">Fatty acid synthase</fullName>
        <ecNumber evidence="1">2.3.1.85</ecNumber>
    </recommendedName>
</protein>
<dbReference type="InterPro" id="IPR016039">
    <property type="entry name" value="Thiolase-like"/>
</dbReference>
<dbReference type="InterPro" id="IPR014043">
    <property type="entry name" value="Acyl_transferase_dom"/>
</dbReference>
<keyword evidence="5" id="KW-0597">Phosphoprotein</keyword>
<sequence>MPRVHINGFACRGPGFNTAAELSAALFEQRDMASCSMEGKECFDHTFFRVPAKQAAATDPQIRALLELTYTALVEAGVSDFSVLPRERTGVYVGSSFGDFQHSALADGSRVQGYEHIGAAGNMLANSVSRFFQFGGPSMKIDTACSSSLTALDIACNDIRSGRCELAVVAGCNLTLNPAVTRVYQQMGIVSQQDRPQCMPFSKDAAGYVRQEAIVVLVVSSLRQLQAEGVMASAEVLANESVCGSGESVCSPSVSTQEGLYRRVAAMAAPLIELHGERVAYVECHATGTLVGDAAETQALVEVLLALEQGELPPDRHYTHAQRNRCCNGLSDGTLKVVTEPTRIARDAIVVVNSFGFGGTHTQVMVRGIAPPHQAKGASDDASCPDEAACSTREPWMCINPVLARSEATAQVVAHSTRQHHFTRTVAPPEVHQDDFRARAFTTAVSRLTHTSTAAVQPIERHPVWLVFAGEGGQWAEMGSELYQRSPAYKAMFDECAAYVLNAWQCDAMQRLLHEAAHGPFRDALDATICLVGVQVCLVGLLRQAGVTSASCAGWIGYSSGEIAAGYFDGCYSLQTTLDIAVLRGRAAVRASSYHEGSMCAVHGLSREQIDDEIRSSMRDVEVACHTAERQISVSGVASEMAAFEAWVRSRHPHASVARLQTYGVAFHSRQLDEALPELQRDLDSLLPAGVEARSDGWVPASGRLDDPTRGSSFHCRGIRECVEFYRACQSIPLHSMVIECGSSAMLHSAFPGERYTYLPLLRRGEDAVETLSAAYGQLFLHDSPLSPLNGQQRSPRVAFPAPAQRSLREAFLVFDHSEKFSQYLYPITNTGAEREYGPAHHAPTVRKSFHFDVEGRARWLRDHRVDERCLFPTAGYLYMMSEMSAGQECVILEFEIHAPVDMLECSSLEFCVELRHNEALHHHADLPSERPNSSELDSGTRRERLAGSESSPAPYATRVFGCLHHLRRS</sequence>
<evidence type="ECO:0000256" key="2">
    <source>
        <dbReference type="ARBA" id="ARBA00018769"/>
    </source>
</evidence>
<evidence type="ECO:0000256" key="1">
    <source>
        <dbReference type="ARBA" id="ARBA00012873"/>
    </source>
</evidence>
<evidence type="ECO:0000256" key="6">
    <source>
        <dbReference type="ARBA" id="ARBA00022679"/>
    </source>
</evidence>
<keyword evidence="13" id="KW-0275">Fatty acid biosynthesis</keyword>
<evidence type="ECO:0000313" key="18">
    <source>
        <dbReference type="EMBL" id="KAL1521938.1"/>
    </source>
</evidence>
<feature type="domain" description="Ketosynthase family 3 (KS3)" evidence="17">
    <location>
        <begin position="1"/>
        <end position="368"/>
    </location>
</feature>
<evidence type="ECO:0000259" key="17">
    <source>
        <dbReference type="PROSITE" id="PS52004"/>
    </source>
</evidence>
<dbReference type="Gene3D" id="3.40.47.10">
    <property type="match status" value="2"/>
</dbReference>
<dbReference type="SUPFAM" id="SSF53901">
    <property type="entry name" value="Thiolase-like"/>
    <property type="match status" value="2"/>
</dbReference>
<dbReference type="GO" id="GO:0004312">
    <property type="term" value="F:fatty acid synthase activity"/>
    <property type="evidence" value="ECO:0007669"/>
    <property type="project" value="UniProtKB-EC"/>
</dbReference>
<dbReference type="PROSITE" id="PS52004">
    <property type="entry name" value="KS3_2"/>
    <property type="match status" value="1"/>
</dbReference>
<evidence type="ECO:0000256" key="11">
    <source>
        <dbReference type="ARBA" id="ARBA00023027"/>
    </source>
</evidence>
<dbReference type="InterPro" id="IPR001227">
    <property type="entry name" value="Ac_transferase_dom_sf"/>
</dbReference>
<name>A0AB34JLM9_PRYPA</name>
<evidence type="ECO:0000256" key="12">
    <source>
        <dbReference type="ARBA" id="ARBA00023098"/>
    </source>
</evidence>
<keyword evidence="11" id="KW-0520">NAD</keyword>
<dbReference type="Gene3D" id="3.10.129.110">
    <property type="entry name" value="Polyketide synthase dehydratase"/>
    <property type="match status" value="1"/>
</dbReference>
<dbReference type="GO" id="GO:0004315">
    <property type="term" value="F:3-oxoacyl-[acyl-carrier-protein] synthase activity"/>
    <property type="evidence" value="ECO:0007669"/>
    <property type="project" value="InterPro"/>
</dbReference>
<keyword evidence="4" id="KW-0444">Lipid biosynthesis</keyword>
<comment type="caution">
    <text evidence="18">The sequence shown here is derived from an EMBL/GenBank/DDBJ whole genome shotgun (WGS) entry which is preliminary data.</text>
</comment>
<dbReference type="InterPro" id="IPR050091">
    <property type="entry name" value="PKS_NRPS_Biosynth_Enz"/>
</dbReference>
<evidence type="ECO:0000256" key="15">
    <source>
        <dbReference type="ARBA" id="ARBA00044883"/>
    </source>
</evidence>
<dbReference type="SMART" id="SM00825">
    <property type="entry name" value="PKS_KS"/>
    <property type="match status" value="1"/>
</dbReference>
<reference evidence="18 19" key="1">
    <citation type="journal article" date="2024" name="Science">
        <title>Giant polyketide synthase enzymes in the biosynthesis of giant marine polyether toxins.</title>
        <authorList>
            <person name="Fallon T.R."/>
            <person name="Shende V.V."/>
            <person name="Wierzbicki I.H."/>
            <person name="Pendleton A.L."/>
            <person name="Watervoot N.F."/>
            <person name="Auber R.P."/>
            <person name="Gonzalez D.J."/>
            <person name="Wisecaver J.H."/>
            <person name="Moore B.S."/>
        </authorList>
    </citation>
    <scope>NUCLEOTIDE SEQUENCE [LARGE SCALE GENOMIC DNA]</scope>
    <source>
        <strain evidence="18 19">12B1</strain>
    </source>
</reference>
<dbReference type="Pfam" id="PF02801">
    <property type="entry name" value="Ketoacyl-synt_C"/>
    <property type="match status" value="1"/>
</dbReference>
<dbReference type="EMBL" id="JBGBPQ010000007">
    <property type="protein sequence ID" value="KAL1521938.1"/>
    <property type="molecule type" value="Genomic_DNA"/>
</dbReference>
<dbReference type="Pfam" id="PF00109">
    <property type="entry name" value="ketoacyl-synt"/>
    <property type="match status" value="1"/>
</dbReference>
<proteinExistence type="predicted"/>
<dbReference type="InterPro" id="IPR020841">
    <property type="entry name" value="PKS_Beta-ketoAc_synthase_dom"/>
</dbReference>
<dbReference type="InterPro" id="IPR016035">
    <property type="entry name" value="Acyl_Trfase/lysoPLipase"/>
</dbReference>
<organism evidence="18 19">
    <name type="scientific">Prymnesium parvum</name>
    <name type="common">Toxic golden alga</name>
    <dbReference type="NCBI Taxonomy" id="97485"/>
    <lineage>
        <taxon>Eukaryota</taxon>
        <taxon>Haptista</taxon>
        <taxon>Haptophyta</taxon>
        <taxon>Prymnesiophyceae</taxon>
        <taxon>Prymnesiales</taxon>
        <taxon>Prymnesiaceae</taxon>
        <taxon>Prymnesium</taxon>
    </lineage>
</organism>
<evidence type="ECO:0000256" key="16">
    <source>
        <dbReference type="SAM" id="MobiDB-lite"/>
    </source>
</evidence>
<evidence type="ECO:0000256" key="3">
    <source>
        <dbReference type="ARBA" id="ARBA00022450"/>
    </source>
</evidence>
<keyword evidence="19" id="KW-1185">Reference proteome</keyword>
<dbReference type="Gene3D" id="3.40.366.10">
    <property type="entry name" value="Malonyl-Coenzyme A Acyl Carrier Protein, domain 2"/>
    <property type="match status" value="1"/>
</dbReference>
<dbReference type="SMART" id="SM00827">
    <property type="entry name" value="PKS_AT"/>
    <property type="match status" value="1"/>
</dbReference>
<keyword evidence="8" id="KW-0276">Fatty acid metabolism</keyword>
<dbReference type="PROSITE" id="PS00606">
    <property type="entry name" value="KS3_1"/>
    <property type="match status" value="1"/>
</dbReference>
<comment type="catalytic activity">
    <reaction evidence="15">
        <text>acetyl-CoA + n malonyl-CoA + 2n NADPH + 2n H(+) = a long-chain fatty acid + (n+1) CoA + n CO2 + 2n NADP(+).</text>
        <dbReference type="EC" id="2.3.1.85"/>
    </reaction>
</comment>
<dbReference type="Gene3D" id="3.30.70.3290">
    <property type="match status" value="1"/>
</dbReference>
<evidence type="ECO:0000313" key="19">
    <source>
        <dbReference type="Proteomes" id="UP001515480"/>
    </source>
</evidence>
<keyword evidence="7" id="KW-0378">Hydrolase</keyword>
<evidence type="ECO:0000256" key="10">
    <source>
        <dbReference type="ARBA" id="ARBA00023002"/>
    </source>
</evidence>
<accession>A0AB34JLM9</accession>
<evidence type="ECO:0000256" key="4">
    <source>
        <dbReference type="ARBA" id="ARBA00022516"/>
    </source>
</evidence>
<dbReference type="PANTHER" id="PTHR43775">
    <property type="entry name" value="FATTY ACID SYNTHASE"/>
    <property type="match status" value="1"/>
</dbReference>
<dbReference type="InterPro" id="IPR018201">
    <property type="entry name" value="Ketoacyl_synth_AS"/>
</dbReference>
<dbReference type="InterPro" id="IPR042104">
    <property type="entry name" value="PKS_dehydratase_sf"/>
</dbReference>
<dbReference type="Pfam" id="PF16197">
    <property type="entry name" value="KAsynt_C_assoc"/>
    <property type="match status" value="1"/>
</dbReference>
<keyword evidence="3" id="KW-0596">Phosphopantetheine</keyword>
<dbReference type="InterPro" id="IPR014031">
    <property type="entry name" value="Ketoacyl_synth_C"/>
</dbReference>
<dbReference type="InterPro" id="IPR014030">
    <property type="entry name" value="Ketoacyl_synth_N"/>
</dbReference>
<keyword evidence="10" id="KW-0560">Oxidoreductase</keyword>
<dbReference type="GO" id="GO:0016787">
    <property type="term" value="F:hydrolase activity"/>
    <property type="evidence" value="ECO:0007669"/>
    <property type="project" value="UniProtKB-KW"/>
</dbReference>
<evidence type="ECO:0000256" key="13">
    <source>
        <dbReference type="ARBA" id="ARBA00023160"/>
    </source>
</evidence>
<evidence type="ECO:0000256" key="9">
    <source>
        <dbReference type="ARBA" id="ARBA00022857"/>
    </source>
</evidence>
<keyword evidence="12" id="KW-0443">Lipid metabolism</keyword>
<dbReference type="GO" id="GO:0006633">
    <property type="term" value="P:fatty acid biosynthetic process"/>
    <property type="evidence" value="ECO:0007669"/>
    <property type="project" value="UniProtKB-KW"/>
</dbReference>
<dbReference type="GO" id="GO:0016491">
    <property type="term" value="F:oxidoreductase activity"/>
    <property type="evidence" value="ECO:0007669"/>
    <property type="project" value="UniProtKB-KW"/>
</dbReference>
<dbReference type="PANTHER" id="PTHR43775:SF7">
    <property type="entry name" value="FATTY ACID SYNTHASE"/>
    <property type="match status" value="1"/>
</dbReference>
<keyword evidence="14" id="KW-0511">Multifunctional enzyme</keyword>
<evidence type="ECO:0000256" key="8">
    <source>
        <dbReference type="ARBA" id="ARBA00022832"/>
    </source>
</evidence>
<dbReference type="EC" id="2.3.1.85" evidence="1"/>
<keyword evidence="9" id="KW-0521">NADP</keyword>
<gene>
    <name evidence="18" type="ORF">AB1Y20_021586</name>
</gene>
<dbReference type="Proteomes" id="UP001515480">
    <property type="component" value="Unassembled WGS sequence"/>
</dbReference>